<dbReference type="Proteomes" id="UP000284657">
    <property type="component" value="Unassembled WGS sequence"/>
</dbReference>
<gene>
    <name evidence="2" type="ORF">BBJ29_009340</name>
    <name evidence="1" type="ORF">BBP00_00009756</name>
</gene>
<dbReference type="Proteomes" id="UP000277300">
    <property type="component" value="Unassembled WGS sequence"/>
</dbReference>
<accession>A0A3F2RBW0</accession>
<evidence type="ECO:0000313" key="3">
    <source>
        <dbReference type="Proteomes" id="UP000277300"/>
    </source>
</evidence>
<dbReference type="EMBL" id="MBDO02000836">
    <property type="protein sequence ID" value="RLN51977.1"/>
    <property type="molecule type" value="Genomic_DNA"/>
</dbReference>
<sequence length="82" mass="9139">MLSVPLEKIKEKMYMGYNPHYKTLLNEYMNLHIKPAVEKADDVVKDVNGVSKKKVKFDETLNKVYAPVGDIAKLADDAAAAA</sequence>
<proteinExistence type="predicted"/>
<dbReference type="EMBL" id="MBAD02000857">
    <property type="protein sequence ID" value="RLN61955.1"/>
    <property type="molecule type" value="Genomic_DNA"/>
</dbReference>
<dbReference type="AlphaFoldDB" id="A0A3F2RBW0"/>
<evidence type="ECO:0000313" key="1">
    <source>
        <dbReference type="EMBL" id="RLN51977.1"/>
    </source>
</evidence>
<organism evidence="1 3">
    <name type="scientific">Phytophthora kernoviae</name>
    <dbReference type="NCBI Taxonomy" id="325452"/>
    <lineage>
        <taxon>Eukaryota</taxon>
        <taxon>Sar</taxon>
        <taxon>Stramenopiles</taxon>
        <taxon>Oomycota</taxon>
        <taxon>Peronosporomycetes</taxon>
        <taxon>Peronosporales</taxon>
        <taxon>Peronosporaceae</taxon>
        <taxon>Phytophthora</taxon>
    </lineage>
</organism>
<comment type="caution">
    <text evidence="1">The sequence shown here is derived from an EMBL/GenBank/DDBJ whole genome shotgun (WGS) entry which is preliminary data.</text>
</comment>
<protein>
    <submittedName>
        <fullName evidence="1">Uncharacterized protein</fullName>
    </submittedName>
</protein>
<reference evidence="3 4" key="1">
    <citation type="submission" date="2018-07" db="EMBL/GenBank/DDBJ databases">
        <title>Genome sequencing of oomycete isolates from Chile give support for New Zealand origin for Phytophthora kernoviae and make available the first Nothophytophthora sp. genome.</title>
        <authorList>
            <person name="Studholme D.J."/>
            <person name="Sanfuentes E."/>
            <person name="Panda P."/>
            <person name="Hill R."/>
            <person name="Sambles C."/>
            <person name="Grant M."/>
            <person name="Williams N.M."/>
            <person name="Mcdougal R.L."/>
        </authorList>
    </citation>
    <scope>NUCLEOTIDE SEQUENCE [LARGE SCALE GENOMIC DNA]</scope>
    <source>
        <strain evidence="1">Chile6</strain>
        <strain evidence="2">Chile7</strain>
    </source>
</reference>
<evidence type="ECO:0000313" key="4">
    <source>
        <dbReference type="Proteomes" id="UP000284657"/>
    </source>
</evidence>
<evidence type="ECO:0000313" key="2">
    <source>
        <dbReference type="EMBL" id="RLN61955.1"/>
    </source>
</evidence>
<name>A0A3F2RBW0_9STRA</name>